<dbReference type="EMBL" id="JAAQPH010000005">
    <property type="protein sequence ID" value="NIA68520.1"/>
    <property type="molecule type" value="Genomic_DNA"/>
</dbReference>
<accession>A0A967C4Y6</accession>
<sequence length="365" mass="40727">MARNKRKVLFLPDWRQSNPYQTMLAQAVAEQGYAVDFADYPKARLALFRLLLARRDVGLVHLHWITPWIESHFWSANPVKRWVKLLILLLDVRLCRLLGVKVFWTVHNLVSHESEDSLWEKRIRRGLARQATACFVHSNGALPLLEHEYNTRLADKTTVVPHASYVGRYPVSGPGEIARLRKTLGISDRGLGNRDFVYLFVGIIRKYKGIDDLVTAFRSIPDSDAKLVIAGSVIAPDLRDWLNAEAAQDPRIIFREGYIPDEELPVFLALADAVVLPYAQTLTSGAALLAMSYAKPLVLPETARVYDVPGDAGAVYFDPGRLPAALSAIRKADLAAMGAFNISEARTRSWANMGAITEAAYARHG</sequence>
<dbReference type="PANTHER" id="PTHR46401:SF2">
    <property type="entry name" value="GLYCOSYLTRANSFERASE WBBK-RELATED"/>
    <property type="match status" value="1"/>
</dbReference>
<dbReference type="GO" id="GO:0009103">
    <property type="term" value="P:lipopolysaccharide biosynthetic process"/>
    <property type="evidence" value="ECO:0007669"/>
    <property type="project" value="TreeGrafter"/>
</dbReference>
<dbReference type="PANTHER" id="PTHR46401">
    <property type="entry name" value="GLYCOSYLTRANSFERASE WBBK-RELATED"/>
    <property type="match status" value="1"/>
</dbReference>
<keyword evidence="1" id="KW-0808">Transferase</keyword>
<gene>
    <name evidence="2" type="ORF">HBA54_07930</name>
</gene>
<dbReference type="Proteomes" id="UP000761264">
    <property type="component" value="Unassembled WGS sequence"/>
</dbReference>
<dbReference type="GO" id="GO:0016757">
    <property type="term" value="F:glycosyltransferase activity"/>
    <property type="evidence" value="ECO:0007669"/>
    <property type="project" value="TreeGrafter"/>
</dbReference>
<keyword evidence="3" id="KW-1185">Reference proteome</keyword>
<evidence type="ECO:0000313" key="3">
    <source>
        <dbReference type="Proteomes" id="UP000761264"/>
    </source>
</evidence>
<dbReference type="SUPFAM" id="SSF53756">
    <property type="entry name" value="UDP-Glycosyltransferase/glycogen phosphorylase"/>
    <property type="match status" value="1"/>
</dbReference>
<evidence type="ECO:0000256" key="1">
    <source>
        <dbReference type="ARBA" id="ARBA00022679"/>
    </source>
</evidence>
<proteinExistence type="predicted"/>
<dbReference type="RefSeq" id="WP_167223212.1">
    <property type="nucleotide sequence ID" value="NZ_JAAQPH010000005.1"/>
</dbReference>
<evidence type="ECO:0000313" key="2">
    <source>
        <dbReference type="EMBL" id="NIA68520.1"/>
    </source>
</evidence>
<dbReference type="Pfam" id="PF13692">
    <property type="entry name" value="Glyco_trans_1_4"/>
    <property type="match status" value="1"/>
</dbReference>
<dbReference type="Gene3D" id="3.40.50.2000">
    <property type="entry name" value="Glycogen Phosphorylase B"/>
    <property type="match status" value="1"/>
</dbReference>
<protein>
    <submittedName>
        <fullName evidence="2">Glycosyltransferase</fullName>
    </submittedName>
</protein>
<dbReference type="AlphaFoldDB" id="A0A967C4Y6"/>
<name>A0A967C4Y6_9PROT</name>
<comment type="caution">
    <text evidence="2">The sequence shown here is derived from an EMBL/GenBank/DDBJ whole genome shotgun (WGS) entry which is preliminary data.</text>
</comment>
<organism evidence="2 3">
    <name type="scientific">Pelagibius litoralis</name>
    <dbReference type="NCBI Taxonomy" id="374515"/>
    <lineage>
        <taxon>Bacteria</taxon>
        <taxon>Pseudomonadati</taxon>
        <taxon>Pseudomonadota</taxon>
        <taxon>Alphaproteobacteria</taxon>
        <taxon>Rhodospirillales</taxon>
        <taxon>Rhodovibrionaceae</taxon>
        <taxon>Pelagibius</taxon>
    </lineage>
</organism>
<reference evidence="2" key="1">
    <citation type="submission" date="2020-03" db="EMBL/GenBank/DDBJ databases">
        <title>Genome of Pelagibius litoralis DSM 21314T.</title>
        <authorList>
            <person name="Wang G."/>
        </authorList>
    </citation>
    <scope>NUCLEOTIDE SEQUENCE</scope>
    <source>
        <strain evidence="2">DSM 21314</strain>
    </source>
</reference>